<dbReference type="InterPro" id="IPR019092">
    <property type="entry name" value="SSO2081-like_dom"/>
</dbReference>
<evidence type="ECO:0000259" key="1">
    <source>
        <dbReference type="Pfam" id="PF09623"/>
    </source>
</evidence>
<evidence type="ECO:0000313" key="3">
    <source>
        <dbReference type="Proteomes" id="UP000519004"/>
    </source>
</evidence>
<accession>A0A7W7Y0K8</accession>
<reference evidence="2 3" key="1">
    <citation type="submission" date="2020-08" db="EMBL/GenBank/DDBJ databases">
        <title>Genomic Encyclopedia of Type Strains, Phase IV (KMG-IV): sequencing the most valuable type-strain genomes for metagenomic binning, comparative biology and taxonomic classification.</title>
        <authorList>
            <person name="Goeker M."/>
        </authorList>
    </citation>
    <scope>NUCLEOTIDE SEQUENCE [LARGE SCALE GENOMIC DNA]</scope>
    <source>
        <strain evidence="2 3">DSM 25897</strain>
    </source>
</reference>
<dbReference type="EMBL" id="JACHHX010000011">
    <property type="protein sequence ID" value="MBB5015890.1"/>
    <property type="molecule type" value="Genomic_DNA"/>
</dbReference>
<dbReference type="Proteomes" id="UP000519004">
    <property type="component" value="Unassembled WGS sequence"/>
</dbReference>
<feature type="domain" description="CRISPR system ring nuclease SSO2081-like" evidence="1">
    <location>
        <begin position="5"/>
        <end position="198"/>
    </location>
</feature>
<dbReference type="NCBIfam" id="TIGR02584">
    <property type="entry name" value="cas_NE0113"/>
    <property type="match status" value="1"/>
</dbReference>
<sequence>MSGNSPQIITETLYALAVEAKSRPPFIPTEIRVLTTSRGAEQTRLSLLAPDRAMFHRLCAEYGLTGIHFDADCIEIFRDASGQQLTDIITPQDNQIAADHITRRVAELTEDPDTAIHASIAGGRKTMGFYLGYALSLFGREQDRVSHVLVSEGFTEHRDFFYKPRQPVTLRNSQGLEMCTTNAEIHLAEIPIVRLGSCAFAAMSERRLSFSEAVERAERTARGIELTIRIDRSAGHQAGRAVATLGDENLTLKQSEVLVLHWLAMRRLSGQHNGDGGWIERNAFAFARNSVKNLGYLNEIYDLAGHYGLHSDARISLENSFEDPDGSKPAREPIKWLEPLISRINQAISKTYGAVGKERYGIVSEGPRGAKRYRLALEPARLRLENLP</sequence>
<dbReference type="CDD" id="cd09741">
    <property type="entry name" value="Csx1_III-U"/>
    <property type="match status" value="1"/>
</dbReference>
<dbReference type="InterPro" id="IPR013413">
    <property type="entry name" value="CRISPR-assoc_prot_NE0113"/>
</dbReference>
<organism evidence="2 3">
    <name type="scientific">Rehaibacterium terrae</name>
    <dbReference type="NCBI Taxonomy" id="1341696"/>
    <lineage>
        <taxon>Bacteria</taxon>
        <taxon>Pseudomonadati</taxon>
        <taxon>Pseudomonadota</taxon>
        <taxon>Gammaproteobacteria</taxon>
        <taxon>Lysobacterales</taxon>
        <taxon>Lysobacteraceae</taxon>
        <taxon>Rehaibacterium</taxon>
    </lineage>
</organism>
<keyword evidence="3" id="KW-1185">Reference proteome</keyword>
<evidence type="ECO:0000313" key="2">
    <source>
        <dbReference type="EMBL" id="MBB5015890.1"/>
    </source>
</evidence>
<dbReference type="RefSeq" id="WP_183948562.1">
    <property type="nucleotide sequence ID" value="NZ_JACHHX010000011.1"/>
</dbReference>
<proteinExistence type="predicted"/>
<dbReference type="AlphaFoldDB" id="A0A7W7Y0K8"/>
<dbReference type="Pfam" id="PF09623">
    <property type="entry name" value="Cas_NE0113"/>
    <property type="match status" value="1"/>
</dbReference>
<name>A0A7W7Y0K8_9GAMM</name>
<gene>
    <name evidence="2" type="ORF">HNQ58_001800</name>
</gene>
<protein>
    <submittedName>
        <fullName evidence="2">CRISPR-associated protein (TIGR02584 family)</fullName>
    </submittedName>
</protein>
<comment type="caution">
    <text evidence="2">The sequence shown here is derived from an EMBL/GenBank/DDBJ whole genome shotgun (WGS) entry which is preliminary data.</text>
</comment>